<name>A0AAW6B6E7_9BACL</name>
<evidence type="ECO:0000313" key="2">
    <source>
        <dbReference type="Proteomes" id="UP001212217"/>
    </source>
</evidence>
<organism evidence="1 2">
    <name type="scientific">Gemella haemolysans</name>
    <dbReference type="NCBI Taxonomy" id="1379"/>
    <lineage>
        <taxon>Bacteria</taxon>
        <taxon>Bacillati</taxon>
        <taxon>Bacillota</taxon>
        <taxon>Bacilli</taxon>
        <taxon>Bacillales</taxon>
        <taxon>Gemellaceae</taxon>
        <taxon>Gemella</taxon>
    </lineage>
</organism>
<accession>A0AAW6B6E7</accession>
<dbReference type="RefSeq" id="WP_271987170.1">
    <property type="nucleotide sequence ID" value="NZ_JAQMFS010000049.1"/>
</dbReference>
<sequence length="54" mass="6559">MSEEFYREVKYKLELKEKTITWFSNMVGISVPYTIDILKGKRSPKERIEKIEYI</sequence>
<dbReference type="AlphaFoldDB" id="A0AAW6B6E7"/>
<gene>
    <name evidence="1" type="ORF">PNO30_03420</name>
</gene>
<protein>
    <recommendedName>
        <fullName evidence="3">XRE family transcriptional regulator</fullName>
    </recommendedName>
</protein>
<evidence type="ECO:0008006" key="3">
    <source>
        <dbReference type="Google" id="ProtNLM"/>
    </source>
</evidence>
<dbReference type="EMBL" id="JAQMFS010000049">
    <property type="protein sequence ID" value="MDB6185829.1"/>
    <property type="molecule type" value="Genomic_DNA"/>
</dbReference>
<dbReference type="Proteomes" id="UP001212217">
    <property type="component" value="Unassembled WGS sequence"/>
</dbReference>
<comment type="caution">
    <text evidence="1">The sequence shown here is derived from an EMBL/GenBank/DDBJ whole genome shotgun (WGS) entry which is preliminary data.</text>
</comment>
<reference evidence="1" key="1">
    <citation type="submission" date="2023-08" db="EMBL/GenBank/DDBJ databases">
        <title>Dental plaque isolates bound by oral lectin ZG16B.</title>
        <authorList>
            <person name="Ghosh S."/>
        </authorList>
    </citation>
    <scope>NUCLEOTIDE SEQUENCE</scope>
    <source>
        <strain evidence="1">DP3_5B</strain>
    </source>
</reference>
<proteinExistence type="predicted"/>
<evidence type="ECO:0000313" key="1">
    <source>
        <dbReference type="EMBL" id="MDB6185829.1"/>
    </source>
</evidence>